<dbReference type="EMBL" id="CP036279">
    <property type="protein sequence ID" value="QDU63831.1"/>
    <property type="molecule type" value="Genomic_DNA"/>
</dbReference>
<sequence>MMPPGFIPFSRASFMLDVVATAMVAILPVLTWSIYLVKARQNYLLHKRVQVTTGVVLLLAVILFELDIRIYGWRHLATESPYYDTILFPFLYFHVTLACLTTLLWIVTIAGALRRFASPPVPGPYSSTHKWLGWSAAIGMYFTGVTGWTFYWMAFIATK</sequence>
<feature type="transmembrane region" description="Helical" evidence="1">
    <location>
        <begin position="12"/>
        <end position="37"/>
    </location>
</feature>
<evidence type="ECO:0000313" key="3">
    <source>
        <dbReference type="Proteomes" id="UP000317093"/>
    </source>
</evidence>
<keyword evidence="1" id="KW-0812">Transmembrane</keyword>
<keyword evidence="1" id="KW-1133">Transmembrane helix</keyword>
<dbReference type="RefSeq" id="WP_145261595.1">
    <property type="nucleotide sequence ID" value="NZ_CP036279.1"/>
</dbReference>
<organism evidence="2 3">
    <name type="scientific">Kolteria novifilia</name>
    <dbReference type="NCBI Taxonomy" id="2527975"/>
    <lineage>
        <taxon>Bacteria</taxon>
        <taxon>Pseudomonadati</taxon>
        <taxon>Planctomycetota</taxon>
        <taxon>Planctomycetia</taxon>
        <taxon>Kolteriales</taxon>
        <taxon>Kolteriaceae</taxon>
        <taxon>Kolteria</taxon>
    </lineage>
</organism>
<dbReference type="AlphaFoldDB" id="A0A518BA27"/>
<reference evidence="2 3" key="1">
    <citation type="submission" date="2019-02" db="EMBL/GenBank/DDBJ databases">
        <title>Deep-cultivation of Planctomycetes and their phenomic and genomic characterization uncovers novel biology.</title>
        <authorList>
            <person name="Wiegand S."/>
            <person name="Jogler M."/>
            <person name="Boedeker C."/>
            <person name="Pinto D."/>
            <person name="Vollmers J."/>
            <person name="Rivas-Marin E."/>
            <person name="Kohn T."/>
            <person name="Peeters S.H."/>
            <person name="Heuer A."/>
            <person name="Rast P."/>
            <person name="Oberbeckmann S."/>
            <person name="Bunk B."/>
            <person name="Jeske O."/>
            <person name="Meyerdierks A."/>
            <person name="Storesund J.E."/>
            <person name="Kallscheuer N."/>
            <person name="Luecker S."/>
            <person name="Lage O.M."/>
            <person name="Pohl T."/>
            <person name="Merkel B.J."/>
            <person name="Hornburger P."/>
            <person name="Mueller R.-W."/>
            <person name="Bruemmer F."/>
            <person name="Labrenz M."/>
            <person name="Spormann A.M."/>
            <person name="Op den Camp H."/>
            <person name="Overmann J."/>
            <person name="Amann R."/>
            <person name="Jetten M.S.M."/>
            <person name="Mascher T."/>
            <person name="Medema M.H."/>
            <person name="Devos D.P."/>
            <person name="Kaster A.-K."/>
            <person name="Ovreas L."/>
            <person name="Rohde M."/>
            <person name="Galperin M.Y."/>
            <person name="Jogler C."/>
        </authorList>
    </citation>
    <scope>NUCLEOTIDE SEQUENCE [LARGE SCALE GENOMIC DNA]</scope>
    <source>
        <strain evidence="2 3">Pan216</strain>
    </source>
</reference>
<gene>
    <name evidence="2" type="ORF">Pan216_47120</name>
</gene>
<protein>
    <recommendedName>
        <fullName evidence="4">DUF420 domain-containing protein</fullName>
    </recommendedName>
</protein>
<accession>A0A518BA27</accession>
<evidence type="ECO:0000256" key="1">
    <source>
        <dbReference type="SAM" id="Phobius"/>
    </source>
</evidence>
<feature type="transmembrane region" description="Helical" evidence="1">
    <location>
        <begin position="91"/>
        <end position="113"/>
    </location>
</feature>
<name>A0A518BA27_9BACT</name>
<dbReference type="KEGG" id="knv:Pan216_47120"/>
<dbReference type="Proteomes" id="UP000317093">
    <property type="component" value="Chromosome"/>
</dbReference>
<dbReference type="InterPro" id="IPR007352">
    <property type="entry name" value="DUF420"/>
</dbReference>
<keyword evidence="3" id="KW-1185">Reference proteome</keyword>
<evidence type="ECO:0000313" key="2">
    <source>
        <dbReference type="EMBL" id="QDU63831.1"/>
    </source>
</evidence>
<feature type="transmembrane region" description="Helical" evidence="1">
    <location>
        <begin position="134"/>
        <end position="157"/>
    </location>
</feature>
<keyword evidence="1" id="KW-0472">Membrane</keyword>
<dbReference type="Pfam" id="PF04238">
    <property type="entry name" value="DUF420"/>
    <property type="match status" value="1"/>
</dbReference>
<dbReference type="OrthoDB" id="271768at2"/>
<feature type="transmembrane region" description="Helical" evidence="1">
    <location>
        <begin position="49"/>
        <end position="71"/>
    </location>
</feature>
<evidence type="ECO:0008006" key="4">
    <source>
        <dbReference type="Google" id="ProtNLM"/>
    </source>
</evidence>
<proteinExistence type="predicted"/>